<dbReference type="EMBL" id="GL378417">
    <property type="protein sequence ID" value="EFJ40392.1"/>
    <property type="molecule type" value="Genomic_DNA"/>
</dbReference>
<proteinExistence type="predicted"/>
<dbReference type="AlphaFoldDB" id="D8UIP8"/>
<sequence length="162" mass="18204">MQVQPTQMTHKGVVIRSANKSTDTDLLGHDAWVARVEHNDHNTLDECLSVIEFHSGSLRHLRLSEPRFRDTYPVKLRDIWTSSSRAIVAESSSPAHAVARTGYQSFGSLFGVRPPEWRFAPGAMPPVFTAAISQSVCHVLLDKVTFKSYINSLSIGQRRKFR</sequence>
<accession>D8UIP8</accession>
<evidence type="ECO:0000313" key="1">
    <source>
        <dbReference type="EMBL" id="EFJ40392.1"/>
    </source>
</evidence>
<reference evidence="1 2" key="1">
    <citation type="journal article" date="2010" name="Science">
        <title>Genomic analysis of organismal complexity in the multicellular green alga Volvox carteri.</title>
        <authorList>
            <person name="Prochnik S.E."/>
            <person name="Umen J."/>
            <person name="Nedelcu A.M."/>
            <person name="Hallmann A."/>
            <person name="Miller S.M."/>
            <person name="Nishii I."/>
            <person name="Ferris P."/>
            <person name="Kuo A."/>
            <person name="Mitros T."/>
            <person name="Fritz-Laylin L.K."/>
            <person name="Hellsten U."/>
            <person name="Chapman J."/>
            <person name="Simakov O."/>
            <person name="Rensing S.A."/>
            <person name="Terry A."/>
            <person name="Pangilinan J."/>
            <person name="Kapitonov V."/>
            <person name="Jurka J."/>
            <person name="Salamov A."/>
            <person name="Shapiro H."/>
            <person name="Schmutz J."/>
            <person name="Grimwood J."/>
            <person name="Lindquist E."/>
            <person name="Lucas S."/>
            <person name="Grigoriev I.V."/>
            <person name="Schmitt R."/>
            <person name="Kirk D."/>
            <person name="Rokhsar D.S."/>
        </authorList>
    </citation>
    <scope>NUCLEOTIDE SEQUENCE [LARGE SCALE GENOMIC DNA]</scope>
    <source>
        <strain evidence="2">f. Nagariensis / Eve</strain>
    </source>
</reference>
<name>D8UIP8_VOLCA</name>
<gene>
    <name evidence="1" type="ORF">VOLCADRAFT_99807</name>
</gene>
<dbReference type="InParanoid" id="D8UIP8"/>
<organism evidence="2">
    <name type="scientific">Volvox carteri f. nagariensis</name>
    <dbReference type="NCBI Taxonomy" id="3068"/>
    <lineage>
        <taxon>Eukaryota</taxon>
        <taxon>Viridiplantae</taxon>
        <taxon>Chlorophyta</taxon>
        <taxon>core chlorophytes</taxon>
        <taxon>Chlorophyceae</taxon>
        <taxon>CS clade</taxon>
        <taxon>Chlamydomonadales</taxon>
        <taxon>Volvocaceae</taxon>
        <taxon>Volvox</taxon>
    </lineage>
</organism>
<evidence type="ECO:0000313" key="2">
    <source>
        <dbReference type="Proteomes" id="UP000001058"/>
    </source>
</evidence>
<keyword evidence="2" id="KW-1185">Reference proteome</keyword>
<dbReference type="GeneID" id="9627989"/>
<dbReference type="RefSeq" id="XP_002958543.1">
    <property type="nucleotide sequence ID" value="XM_002958497.1"/>
</dbReference>
<dbReference type="Proteomes" id="UP000001058">
    <property type="component" value="Unassembled WGS sequence"/>
</dbReference>
<protein>
    <submittedName>
        <fullName evidence="1">Uncharacterized protein</fullName>
    </submittedName>
</protein>
<dbReference type="KEGG" id="vcn:VOLCADRAFT_99807"/>